<keyword evidence="6" id="KW-0238">DNA-binding</keyword>
<dbReference type="NCBIfam" id="NF008168">
    <property type="entry name" value="PRK10917.2-2"/>
    <property type="match status" value="1"/>
</dbReference>
<keyword evidence="5" id="KW-0067">ATP-binding</keyword>
<dbReference type="InterPro" id="IPR033454">
    <property type="entry name" value="RecG_wedge"/>
</dbReference>
<dbReference type="SUPFAM" id="SSF52540">
    <property type="entry name" value="P-loop containing nucleoside triphosphate hydrolases"/>
    <property type="match status" value="2"/>
</dbReference>
<dbReference type="AlphaFoldDB" id="A0A1F6XIA3"/>
<dbReference type="InterPro" id="IPR047112">
    <property type="entry name" value="RecG/Mfd"/>
</dbReference>
<dbReference type="PANTHER" id="PTHR47964">
    <property type="entry name" value="ATP-DEPENDENT DNA HELICASE HOMOLOG RECG, CHLOROPLASTIC"/>
    <property type="match status" value="1"/>
</dbReference>
<accession>A0A1F6XIA3</accession>
<keyword evidence="3" id="KW-0378">Hydrolase</keyword>
<feature type="domain" description="Helicase C-terminal" evidence="11">
    <location>
        <begin position="514"/>
        <end position="679"/>
    </location>
</feature>
<dbReference type="InterPro" id="IPR045562">
    <property type="entry name" value="RecG_dom3_C"/>
</dbReference>
<dbReference type="InterPro" id="IPR012340">
    <property type="entry name" value="NA-bd_OB-fold"/>
</dbReference>
<keyword evidence="2" id="KW-0227">DNA damage</keyword>
<evidence type="ECO:0000256" key="4">
    <source>
        <dbReference type="ARBA" id="ARBA00022806"/>
    </source>
</evidence>
<dbReference type="Pfam" id="PF19833">
    <property type="entry name" value="RecG_dom3_C"/>
    <property type="match status" value="1"/>
</dbReference>
<dbReference type="PANTHER" id="PTHR47964:SF1">
    <property type="entry name" value="ATP-DEPENDENT DNA HELICASE HOMOLOG RECG, CHLOROPLASTIC"/>
    <property type="match status" value="1"/>
</dbReference>
<evidence type="ECO:0000256" key="3">
    <source>
        <dbReference type="ARBA" id="ARBA00022801"/>
    </source>
</evidence>
<evidence type="ECO:0000259" key="10">
    <source>
        <dbReference type="PROSITE" id="PS51192"/>
    </source>
</evidence>
<dbReference type="InterPro" id="IPR027417">
    <property type="entry name" value="P-loop_NTPase"/>
</dbReference>
<dbReference type="SUPFAM" id="SSF50249">
    <property type="entry name" value="Nucleic acid-binding proteins"/>
    <property type="match status" value="1"/>
</dbReference>
<dbReference type="Proteomes" id="UP000176629">
    <property type="component" value="Unassembled WGS sequence"/>
</dbReference>
<reference evidence="12 13" key="1">
    <citation type="journal article" date="2016" name="Nat. Commun.">
        <title>Thousands of microbial genomes shed light on interconnected biogeochemical processes in an aquifer system.</title>
        <authorList>
            <person name="Anantharaman K."/>
            <person name="Brown C.T."/>
            <person name="Hug L.A."/>
            <person name="Sharon I."/>
            <person name="Castelle C.J."/>
            <person name="Probst A.J."/>
            <person name="Thomas B.C."/>
            <person name="Singh A."/>
            <person name="Wilkins M.J."/>
            <person name="Karaoz U."/>
            <person name="Brodie E.L."/>
            <person name="Williams K.H."/>
            <person name="Hubbard S.S."/>
            <person name="Banfield J.F."/>
        </authorList>
    </citation>
    <scope>NUCLEOTIDE SEQUENCE [LARGE SCALE GENOMIC DNA]</scope>
</reference>
<dbReference type="STRING" id="1801773.A3A03_00615"/>
<dbReference type="InterPro" id="IPR011545">
    <property type="entry name" value="DEAD/DEAH_box_helicase_dom"/>
</dbReference>
<dbReference type="EMBL" id="MFUX01000040">
    <property type="protein sequence ID" value="OGI93671.1"/>
    <property type="molecule type" value="Genomic_DNA"/>
</dbReference>
<protein>
    <recommendedName>
        <fullName evidence="8">Probable DNA 3'-5' helicase RecG</fullName>
    </recommendedName>
</protein>
<dbReference type="InterPro" id="IPR001650">
    <property type="entry name" value="Helicase_C-like"/>
</dbReference>
<gene>
    <name evidence="12" type="ORF">A3A03_00615</name>
</gene>
<evidence type="ECO:0000256" key="5">
    <source>
        <dbReference type="ARBA" id="ARBA00022840"/>
    </source>
</evidence>
<evidence type="ECO:0000256" key="9">
    <source>
        <dbReference type="SAM" id="MobiDB-lite"/>
    </source>
</evidence>
<dbReference type="GO" id="GO:0003678">
    <property type="term" value="F:DNA helicase activity"/>
    <property type="evidence" value="ECO:0007669"/>
    <property type="project" value="TreeGrafter"/>
</dbReference>
<dbReference type="Gene3D" id="2.40.50.140">
    <property type="entry name" value="Nucleic acid-binding proteins"/>
    <property type="match status" value="1"/>
</dbReference>
<keyword evidence="4" id="KW-0347">Helicase</keyword>
<dbReference type="GO" id="GO:0016787">
    <property type="term" value="F:hydrolase activity"/>
    <property type="evidence" value="ECO:0007669"/>
    <property type="project" value="UniProtKB-KW"/>
</dbReference>
<dbReference type="CDD" id="cd04488">
    <property type="entry name" value="RecG_wedge_OBF"/>
    <property type="match status" value="1"/>
</dbReference>
<dbReference type="SMART" id="SM00490">
    <property type="entry name" value="HELICc"/>
    <property type="match status" value="1"/>
</dbReference>
<evidence type="ECO:0000256" key="2">
    <source>
        <dbReference type="ARBA" id="ARBA00022763"/>
    </source>
</evidence>
<feature type="domain" description="Helicase ATP-binding" evidence="10">
    <location>
        <begin position="297"/>
        <end position="495"/>
    </location>
</feature>
<dbReference type="Gene3D" id="3.40.50.300">
    <property type="entry name" value="P-loop containing nucleotide triphosphate hydrolases"/>
    <property type="match status" value="2"/>
</dbReference>
<dbReference type="PROSITE" id="PS51194">
    <property type="entry name" value="HELICASE_CTER"/>
    <property type="match status" value="1"/>
</dbReference>
<proteinExistence type="predicted"/>
<feature type="region of interest" description="Disordered" evidence="9">
    <location>
        <begin position="143"/>
        <end position="162"/>
    </location>
</feature>
<evidence type="ECO:0000256" key="1">
    <source>
        <dbReference type="ARBA" id="ARBA00022741"/>
    </source>
</evidence>
<name>A0A1F6XIA3_9BACT</name>
<dbReference type="GO" id="GO:0005524">
    <property type="term" value="F:ATP binding"/>
    <property type="evidence" value="ECO:0007669"/>
    <property type="project" value="UniProtKB-KW"/>
</dbReference>
<keyword evidence="7" id="KW-0234">DNA repair</keyword>
<dbReference type="Pfam" id="PF17191">
    <property type="entry name" value="RecG_wedge"/>
    <property type="match status" value="1"/>
</dbReference>
<evidence type="ECO:0000313" key="12">
    <source>
        <dbReference type="EMBL" id="OGI93671.1"/>
    </source>
</evidence>
<dbReference type="PROSITE" id="PS51192">
    <property type="entry name" value="HELICASE_ATP_BIND_1"/>
    <property type="match status" value="1"/>
</dbReference>
<keyword evidence="1" id="KW-0547">Nucleotide-binding</keyword>
<evidence type="ECO:0000259" key="11">
    <source>
        <dbReference type="PROSITE" id="PS51194"/>
    </source>
</evidence>
<dbReference type="GO" id="GO:0003677">
    <property type="term" value="F:DNA binding"/>
    <property type="evidence" value="ECO:0007669"/>
    <property type="project" value="UniProtKB-KW"/>
</dbReference>
<dbReference type="InterPro" id="IPR014001">
    <property type="entry name" value="Helicase_ATP-bd"/>
</dbReference>
<dbReference type="Pfam" id="PF00271">
    <property type="entry name" value="Helicase_C"/>
    <property type="match status" value="1"/>
</dbReference>
<organism evidence="12 13">
    <name type="scientific">Candidatus Nomurabacteria bacterium RIFCSPLOWO2_01_FULL_40_18</name>
    <dbReference type="NCBI Taxonomy" id="1801773"/>
    <lineage>
        <taxon>Bacteria</taxon>
        <taxon>Candidatus Nomuraibacteriota</taxon>
    </lineage>
</organism>
<dbReference type="SMART" id="SM00487">
    <property type="entry name" value="DEXDc"/>
    <property type="match status" value="1"/>
</dbReference>
<sequence length="745" mass="84599">MELHDILEIKFRLDVNQKKALRRLKLFSVADLLFHFPVRYSDISQVKKISELIPGDMATVYGKISKLKTKKGFRSKIPMAEGQIEDLSGKIKIIWFNQAYLAKMIHEGSNVKLTGKVTASKQGLYLANPEFEKMIDMPIDSHDSLFTPSPQPSPERRGENRGITGLSYPIYTETRGITSKWFYHAIEKILRDKTLNKIEDYVPKEILEKYHLPSLKSALVWIHKPKNNRDAESARKRFAFEEVFCIQLERQHDKFEYRKNKSFQIKQDKKDIRDFLARFPFEATNSQKRSIETVLIDMAKNFPMSRLLEGDVGSGKTAVAATASYVAVQQRPNGQSFGNLQVAYMAPTEILATQHFESFIEYFAPRLETGGASLPINIGLITGSGCRKFPSKTSIYGPAGGGINWTTISRAQLLKWVANGEIPILIGTHALIQKTVKFKNLALVVIDEQHRFGTTQRMKLVRKDNIAPHLLSMTATPIPRTLALTIYGDLDLSLLDEMPAGRKQIITEIITQNKRDQTYEQIREELKKDRQLYVICPRIFEPDPEKELALNVKSAVEEAKRLKKEVFREYEIGVLHSKMSKEKKEEVMQEFVAGNIHILCATSVVEVGVNVPNATVIIIEGAERFGLAQLHQLRGRVIRSTHQAYCYIFAEAKSEKTIARLKALKTAKNGFELAELDLTLRGAGELGGTKQWGITDLGMEAIKNIKMVEAARTEAIRLIKEDPELKNYPLLKQKVHQKAGEFHFE</sequence>
<evidence type="ECO:0000256" key="6">
    <source>
        <dbReference type="ARBA" id="ARBA00023125"/>
    </source>
</evidence>
<comment type="caution">
    <text evidence="12">The sequence shown here is derived from an EMBL/GenBank/DDBJ whole genome shotgun (WGS) entry which is preliminary data.</text>
</comment>
<evidence type="ECO:0000313" key="13">
    <source>
        <dbReference type="Proteomes" id="UP000176629"/>
    </source>
</evidence>
<dbReference type="Pfam" id="PF00270">
    <property type="entry name" value="DEAD"/>
    <property type="match status" value="1"/>
</dbReference>
<evidence type="ECO:0000256" key="8">
    <source>
        <dbReference type="ARBA" id="ARBA00049819"/>
    </source>
</evidence>
<evidence type="ECO:0000256" key="7">
    <source>
        <dbReference type="ARBA" id="ARBA00023204"/>
    </source>
</evidence>
<dbReference type="GO" id="GO:0006281">
    <property type="term" value="P:DNA repair"/>
    <property type="evidence" value="ECO:0007669"/>
    <property type="project" value="UniProtKB-KW"/>
</dbReference>